<dbReference type="PANTHER" id="PTHR11109:SF7">
    <property type="entry name" value="GTP CYCLOHYDROLASE 1"/>
    <property type="match status" value="1"/>
</dbReference>
<dbReference type="Gene3D" id="1.10.286.10">
    <property type="match status" value="1"/>
</dbReference>
<dbReference type="GO" id="GO:0008270">
    <property type="term" value="F:zinc ion binding"/>
    <property type="evidence" value="ECO:0007669"/>
    <property type="project" value="UniProtKB-UniRule"/>
</dbReference>
<dbReference type="SUPFAM" id="SSF55620">
    <property type="entry name" value="Tetrahydrobiopterin biosynthesis enzymes-like"/>
    <property type="match status" value="1"/>
</dbReference>
<accession>F3ZVJ4</accession>
<dbReference type="FunFam" id="3.30.1130.10:FF:000001">
    <property type="entry name" value="GTP cyclohydrolase 1"/>
    <property type="match status" value="1"/>
</dbReference>
<dbReference type="Pfam" id="PF01227">
    <property type="entry name" value="GTP_cyclohydroI"/>
    <property type="match status" value="1"/>
</dbReference>
<dbReference type="NCBIfam" id="NF006825">
    <property type="entry name" value="PRK09347.1-2"/>
    <property type="match status" value="1"/>
</dbReference>
<dbReference type="GO" id="GO:0005737">
    <property type="term" value="C:cytoplasm"/>
    <property type="evidence" value="ECO:0007669"/>
    <property type="project" value="TreeGrafter"/>
</dbReference>
<dbReference type="EC" id="3.5.4.16" evidence="5"/>
<evidence type="ECO:0000313" key="7">
    <source>
        <dbReference type="EMBL" id="AEE96356.1"/>
    </source>
</evidence>
<keyword evidence="5" id="KW-0342">GTP-binding</keyword>
<dbReference type="eggNOG" id="COG0302">
    <property type="taxonomic scope" value="Bacteria"/>
</dbReference>
<dbReference type="Proteomes" id="UP000008457">
    <property type="component" value="Chromosome"/>
</dbReference>
<name>F3ZVJ4_MAHA5</name>
<evidence type="ECO:0000256" key="1">
    <source>
        <dbReference type="ARBA" id="ARBA00001052"/>
    </source>
</evidence>
<dbReference type="FunFam" id="1.10.286.10:FF:000001">
    <property type="entry name" value="GTP cyclohydrolase 1"/>
    <property type="match status" value="1"/>
</dbReference>
<dbReference type="EMBL" id="CP002360">
    <property type="protein sequence ID" value="AEE96356.1"/>
    <property type="molecule type" value="Genomic_DNA"/>
</dbReference>
<comment type="pathway">
    <text evidence="2 5">Cofactor biosynthesis; 7,8-dihydroneopterin triphosphate biosynthesis; 7,8-dihydroneopterin triphosphate from GTP: step 1/1.</text>
</comment>
<dbReference type="PROSITE" id="PS00859">
    <property type="entry name" value="GTP_CYCLOHYDROL_1_1"/>
    <property type="match status" value="1"/>
</dbReference>
<dbReference type="UniPathway" id="UPA00848">
    <property type="reaction ID" value="UER00151"/>
</dbReference>
<protein>
    <recommendedName>
        <fullName evidence="5">GTP cyclohydrolase 1</fullName>
        <ecNumber evidence="5">3.5.4.16</ecNumber>
    </recommendedName>
    <alternativeName>
        <fullName evidence="5">GTP cyclohydrolase I</fullName>
        <shortName evidence="5">GTP-CH-I</shortName>
    </alternativeName>
</protein>
<evidence type="ECO:0000256" key="3">
    <source>
        <dbReference type="ARBA" id="ARBA00022563"/>
    </source>
</evidence>
<sequence length="186" mass="21138">MVDQQKIEQAMRMMIEAIGEDPEREGLKDTPKRVARMYAELFSGIEENPRKYLEVWFNEDHEEMVLVKDIPFYSMCEHHFLPFVGKAHVAYIPTKGKVTGLSKLARVVESVARRPQLQERLTSQIADILMECLDPQGVVVVIEAEHMCMSMRGVKKPGTTTVTSAVRGIFRRDAKSRAEAFALIKG</sequence>
<dbReference type="InterPro" id="IPR043133">
    <property type="entry name" value="GTP-CH-I_C/QueF"/>
</dbReference>
<dbReference type="STRING" id="697281.Mahau_1159"/>
<keyword evidence="5" id="KW-0547">Nucleotide-binding</keyword>
<dbReference type="CDD" id="cd00642">
    <property type="entry name" value="GTP_cyclohydro1"/>
    <property type="match status" value="1"/>
</dbReference>
<evidence type="ECO:0000259" key="6">
    <source>
        <dbReference type="Pfam" id="PF01227"/>
    </source>
</evidence>
<dbReference type="NCBIfam" id="TIGR00063">
    <property type="entry name" value="folE"/>
    <property type="match status" value="1"/>
</dbReference>
<reference evidence="8" key="1">
    <citation type="submission" date="2010-11" db="EMBL/GenBank/DDBJ databases">
        <title>The complete genome of Mahella australiensis DSM 15567.</title>
        <authorList>
            <consortium name="US DOE Joint Genome Institute (JGI-PGF)"/>
            <person name="Lucas S."/>
            <person name="Copeland A."/>
            <person name="Lapidus A."/>
            <person name="Bruce D."/>
            <person name="Goodwin L."/>
            <person name="Pitluck S."/>
            <person name="Kyrpides N."/>
            <person name="Mavromatis K."/>
            <person name="Pagani I."/>
            <person name="Ivanova N."/>
            <person name="Teshima H."/>
            <person name="Brettin T."/>
            <person name="Detter J.C."/>
            <person name="Han C."/>
            <person name="Tapia R."/>
            <person name="Land M."/>
            <person name="Hauser L."/>
            <person name="Markowitz V."/>
            <person name="Cheng J.-F."/>
            <person name="Hugenholtz P."/>
            <person name="Woyke T."/>
            <person name="Wu D."/>
            <person name="Spring S."/>
            <person name="Pukall R."/>
            <person name="Steenblock K."/>
            <person name="Schneider S."/>
            <person name="Klenk H.-P."/>
            <person name="Eisen J.A."/>
        </authorList>
    </citation>
    <scope>NUCLEOTIDE SEQUENCE [LARGE SCALE GENOMIC DNA]</scope>
    <source>
        <strain evidence="8">DSM 15567 / CIP 107919 / 50-1 BON</strain>
    </source>
</reference>
<evidence type="ECO:0000256" key="4">
    <source>
        <dbReference type="ARBA" id="ARBA00022801"/>
    </source>
</evidence>
<dbReference type="InterPro" id="IPR043134">
    <property type="entry name" value="GTP-CH-I_N"/>
</dbReference>
<dbReference type="InterPro" id="IPR018234">
    <property type="entry name" value="GTP_CycHdrlase_I_CS"/>
</dbReference>
<keyword evidence="8" id="KW-1185">Reference proteome</keyword>
<dbReference type="KEGG" id="mas:Mahau_1159"/>
<keyword evidence="4 5" id="KW-0378">Hydrolase</keyword>
<keyword evidence="5" id="KW-0862">Zinc</keyword>
<dbReference type="HOGENOM" id="CLU_049768_3_3_9"/>
<dbReference type="HAMAP" id="MF_00223">
    <property type="entry name" value="FolE"/>
    <property type="match status" value="1"/>
</dbReference>
<dbReference type="RefSeq" id="WP_013780786.1">
    <property type="nucleotide sequence ID" value="NC_015520.1"/>
</dbReference>
<feature type="binding site" evidence="5">
    <location>
        <position position="76"/>
    </location>
    <ligand>
        <name>Zn(2+)</name>
        <dbReference type="ChEBI" id="CHEBI:29105"/>
    </ligand>
</feature>
<dbReference type="GO" id="GO:0006729">
    <property type="term" value="P:tetrahydrobiopterin biosynthetic process"/>
    <property type="evidence" value="ECO:0007669"/>
    <property type="project" value="TreeGrafter"/>
</dbReference>
<feature type="binding site" evidence="5">
    <location>
        <position position="148"/>
    </location>
    <ligand>
        <name>Zn(2+)</name>
        <dbReference type="ChEBI" id="CHEBI:29105"/>
    </ligand>
</feature>
<dbReference type="GO" id="GO:0005525">
    <property type="term" value="F:GTP binding"/>
    <property type="evidence" value="ECO:0007669"/>
    <property type="project" value="UniProtKB-KW"/>
</dbReference>
<feature type="domain" description="GTP cyclohydrolase I" evidence="6">
    <location>
        <begin position="7"/>
        <end position="184"/>
    </location>
</feature>
<organism evidence="7 8">
    <name type="scientific">Mahella australiensis (strain DSM 15567 / CIP 107919 / 50-1 BON)</name>
    <dbReference type="NCBI Taxonomy" id="697281"/>
    <lineage>
        <taxon>Bacteria</taxon>
        <taxon>Bacillati</taxon>
        <taxon>Bacillota</taxon>
        <taxon>Clostridia</taxon>
        <taxon>Thermoanaerobacterales</taxon>
        <taxon>Thermoanaerobacterales Family IV. Incertae Sedis</taxon>
        <taxon>Mahella</taxon>
    </lineage>
</organism>
<dbReference type="InterPro" id="IPR020602">
    <property type="entry name" value="GTP_CycHdrlase_I_dom"/>
</dbReference>
<dbReference type="PANTHER" id="PTHR11109">
    <property type="entry name" value="GTP CYCLOHYDROLASE I"/>
    <property type="match status" value="1"/>
</dbReference>
<dbReference type="InterPro" id="IPR001474">
    <property type="entry name" value="GTP_CycHdrlase_I"/>
</dbReference>
<evidence type="ECO:0000256" key="5">
    <source>
        <dbReference type="HAMAP-Rule" id="MF_00223"/>
    </source>
</evidence>
<feature type="binding site" evidence="5">
    <location>
        <position position="79"/>
    </location>
    <ligand>
        <name>Zn(2+)</name>
        <dbReference type="ChEBI" id="CHEBI:29105"/>
    </ligand>
</feature>
<gene>
    <name evidence="5" type="primary">folE</name>
    <name evidence="7" type="ordered locus">Mahau_1159</name>
</gene>
<dbReference type="GO" id="GO:0003934">
    <property type="term" value="F:GTP cyclohydrolase I activity"/>
    <property type="evidence" value="ECO:0007669"/>
    <property type="project" value="UniProtKB-UniRule"/>
</dbReference>
<comment type="catalytic activity">
    <reaction evidence="1 5">
        <text>GTP + H2O = 7,8-dihydroneopterin 3'-triphosphate + formate + H(+)</text>
        <dbReference type="Rhea" id="RHEA:17473"/>
        <dbReference type="ChEBI" id="CHEBI:15377"/>
        <dbReference type="ChEBI" id="CHEBI:15378"/>
        <dbReference type="ChEBI" id="CHEBI:15740"/>
        <dbReference type="ChEBI" id="CHEBI:37565"/>
        <dbReference type="ChEBI" id="CHEBI:58462"/>
        <dbReference type="EC" id="3.5.4.16"/>
    </reaction>
</comment>
<evidence type="ECO:0000256" key="2">
    <source>
        <dbReference type="ARBA" id="ARBA00005080"/>
    </source>
</evidence>
<dbReference type="GO" id="GO:0006730">
    <property type="term" value="P:one-carbon metabolic process"/>
    <property type="evidence" value="ECO:0007669"/>
    <property type="project" value="UniProtKB-UniRule"/>
</dbReference>
<dbReference type="PROSITE" id="PS00860">
    <property type="entry name" value="GTP_CYCLOHYDROL_1_2"/>
    <property type="match status" value="1"/>
</dbReference>
<dbReference type="AlphaFoldDB" id="F3ZVJ4"/>
<dbReference type="Gene3D" id="3.30.1130.10">
    <property type="match status" value="1"/>
</dbReference>
<reference evidence="7 8" key="2">
    <citation type="journal article" date="2011" name="Stand. Genomic Sci.">
        <title>Complete genome sequence of Mahella australiensis type strain (50-1 BON).</title>
        <authorList>
            <person name="Sikorski J."/>
            <person name="Teshima H."/>
            <person name="Nolan M."/>
            <person name="Lucas S."/>
            <person name="Hammon N."/>
            <person name="Deshpande S."/>
            <person name="Cheng J.F."/>
            <person name="Pitluck S."/>
            <person name="Liolios K."/>
            <person name="Pagani I."/>
            <person name="Ivanova N."/>
            <person name="Huntemann M."/>
            <person name="Mavromatis K."/>
            <person name="Ovchinikova G."/>
            <person name="Pati A."/>
            <person name="Tapia R."/>
            <person name="Han C."/>
            <person name="Goodwin L."/>
            <person name="Chen A."/>
            <person name="Palaniappan K."/>
            <person name="Land M."/>
            <person name="Hauser L."/>
            <person name="Ngatchou-Djao O.D."/>
            <person name="Rohde M."/>
            <person name="Pukall R."/>
            <person name="Spring S."/>
            <person name="Abt B."/>
            <person name="Goker M."/>
            <person name="Detter J.C."/>
            <person name="Woyke T."/>
            <person name="Bristow J."/>
            <person name="Markowitz V."/>
            <person name="Hugenholtz P."/>
            <person name="Eisen J.A."/>
            <person name="Kyrpides N.C."/>
            <person name="Klenk H.P."/>
            <person name="Lapidus A."/>
        </authorList>
    </citation>
    <scope>NUCLEOTIDE SEQUENCE [LARGE SCALE GENOMIC DNA]</scope>
    <source>
        <strain evidence="8">DSM 15567 / CIP 107919 / 50-1 BON</strain>
    </source>
</reference>
<dbReference type="OrthoDB" id="9801207at2"/>
<comment type="subunit">
    <text evidence="5">Homopolymer.</text>
</comment>
<dbReference type="NCBIfam" id="NF006826">
    <property type="entry name" value="PRK09347.1-3"/>
    <property type="match status" value="1"/>
</dbReference>
<comment type="similarity">
    <text evidence="5">Belongs to the GTP cyclohydrolase I family.</text>
</comment>
<proteinExistence type="inferred from homology"/>
<keyword evidence="5" id="KW-0479">Metal-binding</keyword>
<evidence type="ECO:0000313" key="8">
    <source>
        <dbReference type="Proteomes" id="UP000008457"/>
    </source>
</evidence>
<keyword evidence="3 5" id="KW-0554">One-carbon metabolism</keyword>
<dbReference type="GO" id="GO:0046654">
    <property type="term" value="P:tetrahydrofolate biosynthetic process"/>
    <property type="evidence" value="ECO:0007669"/>
    <property type="project" value="UniProtKB-UniRule"/>
</dbReference>